<dbReference type="PANTHER" id="PTHR16222:SF24">
    <property type="entry name" value="ADP-RIBOSYLHYDROLASE ARH3"/>
    <property type="match status" value="1"/>
</dbReference>
<dbReference type="Pfam" id="PF03747">
    <property type="entry name" value="ADP_ribosyl_GH"/>
    <property type="match status" value="1"/>
</dbReference>
<reference evidence="5" key="1">
    <citation type="submission" date="2021-11" db="EMBL/GenBank/DDBJ databases">
        <title>A Novel Adlercreutzia Species, isolated from a Allomyrina dichotoma larva feces.</title>
        <authorList>
            <person name="Suh M.K."/>
        </authorList>
    </citation>
    <scope>NUCLEOTIDE SEQUENCE</scope>
    <source>
        <strain evidence="5">JBNU-10</strain>
    </source>
</reference>
<dbReference type="Proteomes" id="UP001430755">
    <property type="component" value="Unassembled WGS sequence"/>
</dbReference>
<evidence type="ECO:0000256" key="1">
    <source>
        <dbReference type="ARBA" id="ARBA00010702"/>
    </source>
</evidence>
<dbReference type="InterPro" id="IPR036705">
    <property type="entry name" value="Ribosyl_crysJ1_sf"/>
</dbReference>
<comment type="similarity">
    <text evidence="3">Belongs to the serpin family.</text>
</comment>
<dbReference type="InterPro" id="IPR042185">
    <property type="entry name" value="Serpin_sf_2"/>
</dbReference>
<evidence type="ECO:0000313" key="5">
    <source>
        <dbReference type="EMBL" id="MCI2242337.1"/>
    </source>
</evidence>
<dbReference type="InterPro" id="IPR042178">
    <property type="entry name" value="Serpin_sf_1"/>
</dbReference>
<protein>
    <submittedName>
        <fullName evidence="5">ADP-ribosylglycohydrolase family protein</fullName>
    </submittedName>
</protein>
<dbReference type="SMART" id="SM00093">
    <property type="entry name" value="SERPIN"/>
    <property type="match status" value="1"/>
</dbReference>
<dbReference type="Gene3D" id="2.30.39.10">
    <property type="entry name" value="Alpha-1-antitrypsin, domain 1"/>
    <property type="match status" value="1"/>
</dbReference>
<dbReference type="InterPro" id="IPR023796">
    <property type="entry name" value="Serpin_dom"/>
</dbReference>
<dbReference type="Pfam" id="PF00079">
    <property type="entry name" value="Serpin"/>
    <property type="match status" value="1"/>
</dbReference>
<comment type="caution">
    <text evidence="5">The sequence shown here is derived from an EMBL/GenBank/DDBJ whole genome shotgun (WGS) entry which is preliminary data.</text>
</comment>
<sequence>MHNAEVERNESSGGLNRLAGRLFKTIADIPGNAVVSPSCLFQTLSLAAAVTDGDTRAQIVDALGGEDPMRSELSSVSEIGEPEYGCKNFHYSTGASIWLDESLEANDPGLAEKGFPIACDVERVAMDSEDAKTRMSEWLSGCTGGLYSEAPDMSPDTLAALMGAMHLRDSWSDGFEEDTPRMFQPDFGDAVMADFMLGWDNYDVLDSEGAVTLSKDLTSGCRMYMTLPPTGCSLRDYVASGSAWRNISSNIAGKSTEPYRECKLYLPRFELTSNGVNLKRFLMEAGVTRLFEPGADFSPISPDDLMVDDVIQNTMLKIDEEGLEGASYVIMCVCAGALPEDAPEPREIVLDRPFAVAVTSPDGLPLFVGTVELPSAEHRPSKSLKGVVYGAAIGDALGVPYEFMARGTFECDGMVGGGAHGMPAGTFSDDTSLLLATCDSIRERGGIDVEDMRERFRAWLYEGAYTTDGRAFDVGNATATALRQGFGCDGERSNGNGSLMRIAPLALTDATDDEIRAVSSITHAHPVSMEACVFFVHVLRDLLEDEWIEEAIEKNIPSDGRFSFLKGIQGASRDDIRSTGYVLDTLGAALWCACNTDSYGECVLEAVNLGDDSDTTACVAGALAGAMYGLDSIPSEWIEQLRGKEVIDGCLF</sequence>
<name>A0ABS9WHI1_9ACTN</name>
<dbReference type="Gene3D" id="3.30.497.10">
    <property type="entry name" value="Antithrombin, subunit I, domain 2"/>
    <property type="match status" value="1"/>
</dbReference>
<proteinExistence type="inferred from homology"/>
<keyword evidence="6" id="KW-1185">Reference proteome</keyword>
<comment type="similarity">
    <text evidence="1">Belongs to the ADP-ribosylglycohydrolase family.</text>
</comment>
<dbReference type="SUPFAM" id="SSF56574">
    <property type="entry name" value="Serpins"/>
    <property type="match status" value="1"/>
</dbReference>
<evidence type="ECO:0000256" key="3">
    <source>
        <dbReference type="RuleBase" id="RU000411"/>
    </source>
</evidence>
<dbReference type="RefSeq" id="WP_242165503.1">
    <property type="nucleotide sequence ID" value="NZ_JAJMLW010000003.1"/>
</dbReference>
<keyword evidence="2" id="KW-0378">Hydrolase</keyword>
<feature type="domain" description="Serpin" evidence="4">
    <location>
        <begin position="20"/>
        <end position="374"/>
    </location>
</feature>
<evidence type="ECO:0000259" key="4">
    <source>
        <dbReference type="SMART" id="SM00093"/>
    </source>
</evidence>
<evidence type="ECO:0000313" key="6">
    <source>
        <dbReference type="Proteomes" id="UP001430755"/>
    </source>
</evidence>
<dbReference type="InterPro" id="IPR005502">
    <property type="entry name" value="Ribosyl_crysJ1"/>
</dbReference>
<gene>
    <name evidence="5" type="ORF">LPT13_08240</name>
</gene>
<dbReference type="EMBL" id="JAJMLW010000003">
    <property type="protein sequence ID" value="MCI2242337.1"/>
    <property type="molecule type" value="Genomic_DNA"/>
</dbReference>
<accession>A0ABS9WHI1</accession>
<dbReference type="Gene3D" id="1.10.4080.10">
    <property type="entry name" value="ADP-ribosylation/Crystallin J1"/>
    <property type="match status" value="1"/>
</dbReference>
<dbReference type="InterPro" id="IPR036186">
    <property type="entry name" value="Serpin_sf"/>
</dbReference>
<evidence type="ECO:0000256" key="2">
    <source>
        <dbReference type="ARBA" id="ARBA00022801"/>
    </source>
</evidence>
<dbReference type="InterPro" id="IPR050792">
    <property type="entry name" value="ADP-ribosylglycohydrolase"/>
</dbReference>
<dbReference type="SUPFAM" id="SSF101478">
    <property type="entry name" value="ADP-ribosylglycohydrolase"/>
    <property type="match status" value="1"/>
</dbReference>
<dbReference type="PANTHER" id="PTHR16222">
    <property type="entry name" value="ADP-RIBOSYLGLYCOHYDROLASE"/>
    <property type="match status" value="1"/>
</dbReference>
<organism evidence="5 6">
    <name type="scientific">Adlercreutzia faecimuris</name>
    <dbReference type="NCBI Taxonomy" id="2897341"/>
    <lineage>
        <taxon>Bacteria</taxon>
        <taxon>Bacillati</taxon>
        <taxon>Actinomycetota</taxon>
        <taxon>Coriobacteriia</taxon>
        <taxon>Eggerthellales</taxon>
        <taxon>Eggerthellaceae</taxon>
        <taxon>Adlercreutzia</taxon>
    </lineage>
</organism>